<name>A0A939K055_9BACT</name>
<accession>A0A939K055</accession>
<dbReference type="GO" id="GO:0016787">
    <property type="term" value="F:hydrolase activity"/>
    <property type="evidence" value="ECO:0007669"/>
    <property type="project" value="UniProtKB-KW"/>
</dbReference>
<evidence type="ECO:0000259" key="1">
    <source>
        <dbReference type="Pfam" id="PF00561"/>
    </source>
</evidence>
<dbReference type="PRINTS" id="PR00111">
    <property type="entry name" value="ABHYDROLASE"/>
</dbReference>
<dbReference type="PANTHER" id="PTHR43433">
    <property type="entry name" value="HYDROLASE, ALPHA/BETA FOLD FAMILY PROTEIN"/>
    <property type="match status" value="1"/>
</dbReference>
<dbReference type="RefSeq" id="WP_207336092.1">
    <property type="nucleotide sequence ID" value="NZ_JAFMYU010000010.1"/>
</dbReference>
<evidence type="ECO:0000313" key="2">
    <source>
        <dbReference type="EMBL" id="MBO0932123.1"/>
    </source>
</evidence>
<dbReference type="Pfam" id="PF00561">
    <property type="entry name" value="Abhydrolase_1"/>
    <property type="match status" value="1"/>
</dbReference>
<dbReference type="AlphaFoldDB" id="A0A939K055"/>
<proteinExistence type="predicted"/>
<evidence type="ECO:0000313" key="3">
    <source>
        <dbReference type="Proteomes" id="UP000664795"/>
    </source>
</evidence>
<organism evidence="2 3">
    <name type="scientific">Fibrella aquatilis</name>
    <dbReference type="NCBI Taxonomy" id="2817059"/>
    <lineage>
        <taxon>Bacteria</taxon>
        <taxon>Pseudomonadati</taxon>
        <taxon>Bacteroidota</taxon>
        <taxon>Cytophagia</taxon>
        <taxon>Cytophagales</taxon>
        <taxon>Spirosomataceae</taxon>
        <taxon>Fibrella</taxon>
    </lineage>
</organism>
<keyword evidence="3" id="KW-1185">Reference proteome</keyword>
<dbReference type="SUPFAM" id="SSF53474">
    <property type="entry name" value="alpha/beta-Hydrolases"/>
    <property type="match status" value="1"/>
</dbReference>
<dbReference type="InterPro" id="IPR000073">
    <property type="entry name" value="AB_hydrolase_1"/>
</dbReference>
<dbReference type="EMBL" id="JAFMYU010000010">
    <property type="protein sequence ID" value="MBO0932123.1"/>
    <property type="molecule type" value="Genomic_DNA"/>
</dbReference>
<dbReference type="InterPro" id="IPR050471">
    <property type="entry name" value="AB_hydrolase"/>
</dbReference>
<feature type="domain" description="AB hydrolase-1" evidence="1">
    <location>
        <begin position="21"/>
        <end position="251"/>
    </location>
</feature>
<gene>
    <name evidence="2" type="ORF">J2I48_14015</name>
</gene>
<sequence>MPHLTTNGISLYYEERGAGEPLLLIMGITAPGSVWQKHADFWQSQFRCIMPDNRGVGRSDKPAGPYTTAQMADDYAGLIDQLGLGKVRVVGVSMGSTIAQQLALRHPDKVRSLVLMCPWARCDRTAEAIFRHMATIKARLRPAEFANYIQLLIYAKPSWDDDALYADFLAGRAAAETDSLPQPLHGLEAQAEACITHNTLAELPQLMQPCLVIGGRQDIFTPAWMAQEVAGAIPNAELHLYDNAGHAFHWECIDDFNSRIANWLLTH</sequence>
<keyword evidence="2" id="KW-0378">Hydrolase</keyword>
<dbReference type="InterPro" id="IPR029058">
    <property type="entry name" value="AB_hydrolase_fold"/>
</dbReference>
<dbReference type="PANTHER" id="PTHR43433:SF5">
    <property type="entry name" value="AB HYDROLASE-1 DOMAIN-CONTAINING PROTEIN"/>
    <property type="match status" value="1"/>
</dbReference>
<reference evidence="2 3" key="1">
    <citation type="submission" date="2021-03" db="EMBL/GenBank/DDBJ databases">
        <title>Fibrella sp. HMF5036 genome sequencing and assembly.</title>
        <authorList>
            <person name="Kang H."/>
            <person name="Kim H."/>
            <person name="Bae S."/>
            <person name="Joh K."/>
        </authorList>
    </citation>
    <scope>NUCLEOTIDE SEQUENCE [LARGE SCALE GENOMIC DNA]</scope>
    <source>
        <strain evidence="2 3">HMF5036</strain>
    </source>
</reference>
<protein>
    <submittedName>
        <fullName evidence="2">Alpha/beta hydrolase</fullName>
    </submittedName>
</protein>
<dbReference type="Gene3D" id="3.40.50.1820">
    <property type="entry name" value="alpha/beta hydrolase"/>
    <property type="match status" value="1"/>
</dbReference>
<comment type="caution">
    <text evidence="2">The sequence shown here is derived from an EMBL/GenBank/DDBJ whole genome shotgun (WGS) entry which is preliminary data.</text>
</comment>
<dbReference type="Proteomes" id="UP000664795">
    <property type="component" value="Unassembled WGS sequence"/>
</dbReference>